<proteinExistence type="predicted"/>
<dbReference type="GO" id="GO:0010181">
    <property type="term" value="F:FMN binding"/>
    <property type="evidence" value="ECO:0007669"/>
    <property type="project" value="TreeGrafter"/>
</dbReference>
<protein>
    <submittedName>
        <fullName evidence="2">NAD(P)H-dependent oxidoreductase</fullName>
    </submittedName>
</protein>
<dbReference type="GO" id="GO:0016491">
    <property type="term" value="F:oxidoreductase activity"/>
    <property type="evidence" value="ECO:0007669"/>
    <property type="project" value="InterPro"/>
</dbReference>
<dbReference type="Pfam" id="PF03358">
    <property type="entry name" value="FMN_red"/>
    <property type="match status" value="1"/>
</dbReference>
<dbReference type="SUPFAM" id="SSF52218">
    <property type="entry name" value="Flavoproteins"/>
    <property type="match status" value="1"/>
</dbReference>
<dbReference type="Proteomes" id="UP000562984">
    <property type="component" value="Unassembled WGS sequence"/>
</dbReference>
<reference evidence="2 3" key="1">
    <citation type="submission" date="2020-05" db="EMBL/GenBank/DDBJ databases">
        <title>Nakamurella sp. DB0629 isolated from air conditioner.</title>
        <authorList>
            <person name="Kim D.H."/>
            <person name="Kim D.-U."/>
        </authorList>
    </citation>
    <scope>NUCLEOTIDE SEQUENCE [LARGE SCALE GENOMIC DNA]</scope>
    <source>
        <strain evidence="2 3">DB0629</strain>
    </source>
</reference>
<gene>
    <name evidence="2" type="ORF">HKD39_07065</name>
</gene>
<evidence type="ECO:0000259" key="1">
    <source>
        <dbReference type="Pfam" id="PF03358"/>
    </source>
</evidence>
<comment type="caution">
    <text evidence="2">The sequence shown here is derived from an EMBL/GenBank/DDBJ whole genome shotgun (WGS) entry which is preliminary data.</text>
</comment>
<dbReference type="InterPro" id="IPR029039">
    <property type="entry name" value="Flavoprotein-like_sf"/>
</dbReference>
<feature type="domain" description="NADPH-dependent FMN reductase-like" evidence="1">
    <location>
        <begin position="3"/>
        <end position="139"/>
    </location>
</feature>
<name>A0A849A366_9ACTN</name>
<dbReference type="Gene3D" id="3.40.50.360">
    <property type="match status" value="1"/>
</dbReference>
<organism evidence="2 3">
    <name type="scientific">Nakamurella aerolata</name>
    <dbReference type="NCBI Taxonomy" id="1656892"/>
    <lineage>
        <taxon>Bacteria</taxon>
        <taxon>Bacillati</taxon>
        <taxon>Actinomycetota</taxon>
        <taxon>Actinomycetes</taxon>
        <taxon>Nakamurellales</taxon>
        <taxon>Nakamurellaceae</taxon>
        <taxon>Nakamurella</taxon>
    </lineage>
</organism>
<accession>A0A849A366</accession>
<dbReference type="GO" id="GO:0005829">
    <property type="term" value="C:cytosol"/>
    <property type="evidence" value="ECO:0007669"/>
    <property type="project" value="TreeGrafter"/>
</dbReference>
<dbReference type="InterPro" id="IPR005025">
    <property type="entry name" value="FMN_Rdtase-like_dom"/>
</dbReference>
<evidence type="ECO:0000313" key="3">
    <source>
        <dbReference type="Proteomes" id="UP000562984"/>
    </source>
</evidence>
<dbReference type="PANTHER" id="PTHR30543:SF21">
    <property type="entry name" value="NAD(P)H-DEPENDENT FMN REDUCTASE LOT6"/>
    <property type="match status" value="1"/>
</dbReference>
<dbReference type="AlphaFoldDB" id="A0A849A366"/>
<sequence>MAHILLVVGSTRPVRVGDQLAEQIAPLLSEGAGLPVRVVDLAELDLPLLNEPVMAGASIDYAHEHTKAWSELVKDAEAVVFLTPQYNSGYPAGLKNAIDYLYVEWQAKPALIVSYGAFGGGMGGAQLRAVTEFVKMRMAADNVEITIPRDAYVDWRLADPAAVVAPYREQLTAAGPALGKDLVPAS</sequence>
<dbReference type="RefSeq" id="WP_171199156.1">
    <property type="nucleotide sequence ID" value="NZ_JABEND010000003.1"/>
</dbReference>
<dbReference type="EMBL" id="JABEND010000003">
    <property type="protein sequence ID" value="NNG35474.1"/>
    <property type="molecule type" value="Genomic_DNA"/>
</dbReference>
<evidence type="ECO:0000313" key="2">
    <source>
        <dbReference type="EMBL" id="NNG35474.1"/>
    </source>
</evidence>
<dbReference type="PANTHER" id="PTHR30543">
    <property type="entry name" value="CHROMATE REDUCTASE"/>
    <property type="match status" value="1"/>
</dbReference>
<keyword evidence="3" id="KW-1185">Reference proteome</keyword>
<dbReference type="InterPro" id="IPR050712">
    <property type="entry name" value="NAD(P)H-dep_reductase"/>
</dbReference>